<feature type="region of interest" description="Disordered" evidence="4">
    <location>
        <begin position="450"/>
        <end position="478"/>
    </location>
</feature>
<protein>
    <recommendedName>
        <fullName evidence="5">CRC domain-containing protein</fullName>
    </recommendedName>
</protein>
<accession>A0A2G5DG64</accession>
<comment type="similarity">
    <text evidence="2">Belongs to the lin-54 family.</text>
</comment>
<dbReference type="PANTHER" id="PTHR46159">
    <property type="entry name" value="PROTEIN TESMIN/TSO1-LIKE CXC 2"/>
    <property type="match status" value="1"/>
</dbReference>
<dbReference type="Proteomes" id="UP000230069">
    <property type="component" value="Unassembled WGS sequence"/>
</dbReference>
<reference evidence="6 7" key="1">
    <citation type="submission" date="2017-09" db="EMBL/GenBank/DDBJ databases">
        <title>WGS assembly of Aquilegia coerulea Goldsmith.</title>
        <authorList>
            <person name="Hodges S."/>
            <person name="Kramer E."/>
            <person name="Nordborg M."/>
            <person name="Tomkins J."/>
            <person name="Borevitz J."/>
            <person name="Derieg N."/>
            <person name="Yan J."/>
            <person name="Mihaltcheva S."/>
            <person name="Hayes R.D."/>
            <person name="Rokhsar D."/>
        </authorList>
    </citation>
    <scope>NUCLEOTIDE SEQUENCE [LARGE SCALE GENOMIC DNA]</scope>
    <source>
        <strain evidence="7">cv. Goldsmith</strain>
    </source>
</reference>
<feature type="region of interest" description="Disordered" evidence="4">
    <location>
        <begin position="899"/>
        <end position="941"/>
    </location>
</feature>
<feature type="region of interest" description="Disordered" evidence="4">
    <location>
        <begin position="88"/>
        <end position="108"/>
    </location>
</feature>
<organism evidence="6 7">
    <name type="scientific">Aquilegia coerulea</name>
    <name type="common">Rocky mountain columbine</name>
    <dbReference type="NCBI Taxonomy" id="218851"/>
    <lineage>
        <taxon>Eukaryota</taxon>
        <taxon>Viridiplantae</taxon>
        <taxon>Streptophyta</taxon>
        <taxon>Embryophyta</taxon>
        <taxon>Tracheophyta</taxon>
        <taxon>Spermatophyta</taxon>
        <taxon>Magnoliopsida</taxon>
        <taxon>Ranunculales</taxon>
        <taxon>Ranunculaceae</taxon>
        <taxon>Thalictroideae</taxon>
        <taxon>Aquilegia</taxon>
    </lineage>
</organism>
<dbReference type="InterPro" id="IPR044522">
    <property type="entry name" value="TSO1-like"/>
</dbReference>
<evidence type="ECO:0000259" key="5">
    <source>
        <dbReference type="PROSITE" id="PS51634"/>
    </source>
</evidence>
<feature type="compositionally biased region" description="Polar residues" evidence="4">
    <location>
        <begin position="1"/>
        <end position="10"/>
    </location>
</feature>
<dbReference type="AlphaFoldDB" id="A0A2G5DG64"/>
<dbReference type="STRING" id="218851.A0A2G5DG64"/>
<dbReference type="PANTHER" id="PTHR46159:SF6">
    <property type="entry name" value="OS12G0605300 PROTEIN"/>
    <property type="match status" value="1"/>
</dbReference>
<dbReference type="GO" id="GO:0005634">
    <property type="term" value="C:nucleus"/>
    <property type="evidence" value="ECO:0007669"/>
    <property type="project" value="UniProtKB-SubCell"/>
</dbReference>
<dbReference type="PROSITE" id="PS51634">
    <property type="entry name" value="CRC"/>
    <property type="match status" value="1"/>
</dbReference>
<evidence type="ECO:0000256" key="1">
    <source>
        <dbReference type="ARBA" id="ARBA00004123"/>
    </source>
</evidence>
<sequence length="967" mass="106461">MDSPETNKIVTSTSTSSSTTSSPVVQESPFFNYLRTLSPIKPVKAAHVAQGFPELSIPTPPPVFTSPRLNPQSETIFLNRSKHFHSSNKKLSIGHEGNRDRGTDISERPISRLTVRLVSCSQKGRDSKCSAQVQPSSPSQFVDEFLADPVEVVRTNSSDPDVTCLNHVDDTPEVQLGCIRSKETTVKENNVNDELLKYVENGSDVQIKSSEQTEVDLQGRSVAVFKTGKMENGESQSVVYQDLASEDVNDINFPNSCIKPVSGAQNSPHGKARSAEGSQEATCDNNNQVLSEIMQMGEYAGVASNESAETKIVDPEETGQNQRVLRRRCLQFEASVAHRKSIFSNQGFSSPAIISRCSRLPANSTEMEMLESSELDCGISNNICTANSSQPMASKPSPCAAKTVETHNDKLNRSVRNGGNPSIKAPLPSGIGLHLNSIVNTAAMGCTASLSRKPSENDYPSAQREKPPSVPNQYLPTESKSFSVPASVLGKFSVKRLGYELETQSIADNSATFQFPNDNADQIQEFNQLSPQKKRKRTFTNEDEGCKRCNCRRSKCLKLYCECFAAGIYCAEPCACQECFNKPQYEDKVLETRKQIESRNPLAFAPKIVRRVTDSPANSIMLQEENKKVTPASARHKRGCNCKKSMCLKKYCECYQSGVGCSAGCRCEGCKNAFGIKEGYGEVSERLSRKVDGESWEDNSDGKLAMVTRSNFIEQEHCHPHNNLTPLTPSLQYPNQGKDVHTSRLPGRRFLPSPESETNHLSLYAKSPGSTRYVFTHERRSKMGDGNLDIVFDQEVEFSTTGRIDQFSPRWDGFEDICDLTPLPQTSSKAKAILSPSNSRDSGKVSQIQLQGSVRLSGSLRWRSSPITPTPQLGESKLRQEPDSDVGCAILEDDTPDILKDTHTPIKTVKASSPNQKRVSPPHNHLHNLRSSPSPGLKSGRKFVLQSISSFPPLTPYSDPKDCSSKK</sequence>
<dbReference type="Pfam" id="PF03638">
    <property type="entry name" value="TCR"/>
    <property type="match status" value="2"/>
</dbReference>
<keyword evidence="3" id="KW-0539">Nucleus</keyword>
<feature type="compositionally biased region" description="Basic and acidic residues" evidence="4">
    <location>
        <begin position="96"/>
        <end position="108"/>
    </location>
</feature>
<keyword evidence="7" id="KW-1185">Reference proteome</keyword>
<gene>
    <name evidence="6" type="ORF">AQUCO_02000165v1</name>
</gene>
<dbReference type="InterPro" id="IPR033467">
    <property type="entry name" value="Tesmin/TSO1-like_CXC"/>
</dbReference>
<evidence type="ECO:0000256" key="3">
    <source>
        <dbReference type="ARBA" id="ARBA00023242"/>
    </source>
</evidence>
<dbReference type="InParanoid" id="A0A2G5DG64"/>
<feature type="domain" description="CRC" evidence="5">
    <location>
        <begin position="545"/>
        <end position="675"/>
    </location>
</feature>
<name>A0A2G5DG64_AQUCA</name>
<dbReference type="InterPro" id="IPR005172">
    <property type="entry name" value="CRC"/>
</dbReference>
<feature type="region of interest" description="Disordered" evidence="4">
    <location>
        <begin position="861"/>
        <end position="882"/>
    </location>
</feature>
<evidence type="ECO:0000256" key="4">
    <source>
        <dbReference type="SAM" id="MobiDB-lite"/>
    </source>
</evidence>
<comment type="subcellular location">
    <subcellularLocation>
        <location evidence="1">Nucleus</location>
    </subcellularLocation>
</comment>
<dbReference type="SMART" id="SM01114">
    <property type="entry name" value="CXC"/>
    <property type="match status" value="2"/>
</dbReference>
<dbReference type="EMBL" id="KZ305037">
    <property type="protein sequence ID" value="PIA42521.1"/>
    <property type="molecule type" value="Genomic_DNA"/>
</dbReference>
<proteinExistence type="inferred from homology"/>
<feature type="compositionally biased region" description="Low complexity" evidence="4">
    <location>
        <begin position="11"/>
        <end position="22"/>
    </location>
</feature>
<feature type="region of interest" description="Disordered" evidence="4">
    <location>
        <begin position="260"/>
        <end position="281"/>
    </location>
</feature>
<dbReference type="OrthoDB" id="6283463at2759"/>
<dbReference type="GO" id="GO:0003700">
    <property type="term" value="F:DNA-binding transcription factor activity"/>
    <property type="evidence" value="ECO:0007669"/>
    <property type="project" value="InterPro"/>
</dbReference>
<evidence type="ECO:0000313" key="7">
    <source>
        <dbReference type="Proteomes" id="UP000230069"/>
    </source>
</evidence>
<evidence type="ECO:0000256" key="2">
    <source>
        <dbReference type="ARBA" id="ARBA00007267"/>
    </source>
</evidence>
<evidence type="ECO:0000313" key="6">
    <source>
        <dbReference type="EMBL" id="PIA42521.1"/>
    </source>
</evidence>
<feature type="region of interest" description="Disordered" evidence="4">
    <location>
        <begin position="736"/>
        <end position="762"/>
    </location>
</feature>
<feature type="region of interest" description="Disordered" evidence="4">
    <location>
        <begin position="1"/>
        <end position="25"/>
    </location>
</feature>